<accession>A0A7G5M441</accession>
<reference evidence="1" key="1">
    <citation type="submission" date="2020-03" db="EMBL/GenBank/DDBJ databases">
        <title>Unveiling Crucivirus Diversity by Mining Metagenomic Data.</title>
        <authorList>
            <person name="de la Higuera I."/>
            <person name="Kasun G.W."/>
            <person name="Torrance E.L."/>
            <person name="Pratt A.A."/>
            <person name="Maluenda A."/>
            <person name="Colombet J."/>
            <person name="Bisseux M."/>
            <person name="Ravet V."/>
            <person name="Dayaram A."/>
            <person name="Stainton D."/>
            <person name="Kraberger S."/>
            <person name="Zawar-Reza P."/>
            <person name="Goldstien S."/>
            <person name="Briskie J.V."/>
            <person name="White R."/>
            <person name="Taylor H."/>
            <person name="Gomez C."/>
            <person name="Ainley D.G."/>
            <person name="Harding J.S."/>
            <person name="Fontenele R.S."/>
            <person name="Schreck J."/>
            <person name="Ribeiro S.G."/>
            <person name="Oswald S.A."/>
            <person name="Arnold J."/>
            <person name="Enault F."/>
            <person name="Varsani A."/>
            <person name="Stedman K.M."/>
        </authorList>
    </citation>
    <scope>NUCLEOTIDE SEQUENCE</scope>
    <source>
        <strain evidence="1">SR3_17700</strain>
    </source>
</reference>
<evidence type="ECO:0000313" key="1">
    <source>
        <dbReference type="EMBL" id="QMW69074.1"/>
    </source>
</evidence>
<name>A0A7G5M441_9VIRU</name>
<protein>
    <submittedName>
        <fullName evidence="1">Uncharacterized protein</fullName>
    </submittedName>
</protein>
<organism evidence="1">
    <name type="scientific">Crucivirus-like circular genetic element-471</name>
    <dbReference type="NCBI Taxonomy" id="2761502"/>
    <lineage>
        <taxon>Viruses</taxon>
        <taxon>Cruciviruses</taxon>
    </lineage>
</organism>
<sequence>MQNVNYCKKENDFAIINTDLFHMQPTGVAGLLEMLYEITNNHPHVSELMTNTLEGILWETVQHLTIMHDKLISMHSERDCESYNIQGANDILESYLIDEY</sequence>
<dbReference type="EMBL" id="MT263539">
    <property type="protein sequence ID" value="QMW69074.1"/>
    <property type="molecule type" value="Genomic_DNA"/>
</dbReference>
<proteinExistence type="predicted"/>